<evidence type="ECO:0000256" key="2">
    <source>
        <dbReference type="ARBA" id="ARBA00022614"/>
    </source>
</evidence>
<dbReference type="InterPro" id="IPR032675">
    <property type="entry name" value="LRR_dom_sf"/>
</dbReference>
<dbReference type="EMBL" id="JADFTS010000008">
    <property type="protein sequence ID" value="KAF9591024.1"/>
    <property type="molecule type" value="Genomic_DNA"/>
</dbReference>
<gene>
    <name evidence="4" type="ORF">IFM89_001234</name>
</gene>
<dbReference type="Pfam" id="PF00560">
    <property type="entry name" value="LRR_1"/>
    <property type="match status" value="1"/>
</dbReference>
<dbReference type="PANTHER" id="PTHR48062">
    <property type="entry name" value="RECEPTOR-LIKE PROTEIN 14"/>
    <property type="match status" value="1"/>
</dbReference>
<dbReference type="Gene3D" id="3.80.10.10">
    <property type="entry name" value="Ribonuclease Inhibitor"/>
    <property type="match status" value="1"/>
</dbReference>
<dbReference type="SUPFAM" id="SSF52058">
    <property type="entry name" value="L domain-like"/>
    <property type="match status" value="1"/>
</dbReference>
<evidence type="ECO:0000313" key="5">
    <source>
        <dbReference type="Proteomes" id="UP000631114"/>
    </source>
</evidence>
<evidence type="ECO:0000256" key="3">
    <source>
        <dbReference type="ARBA" id="ARBA00022737"/>
    </source>
</evidence>
<keyword evidence="3" id="KW-0677">Repeat</keyword>
<dbReference type="PANTHER" id="PTHR48062:SF51">
    <property type="entry name" value="LRR RECEPTOR-LIKE SERINE_THREONINE-PROTEIN KINASE ERL1"/>
    <property type="match status" value="1"/>
</dbReference>
<name>A0A835LGK3_9MAGN</name>
<keyword evidence="2" id="KW-0433">Leucine-rich repeat</keyword>
<dbReference type="PROSITE" id="PS51450">
    <property type="entry name" value="LRR"/>
    <property type="match status" value="1"/>
</dbReference>
<comment type="similarity">
    <text evidence="1">Belongs to the RLP family.</text>
</comment>
<dbReference type="OrthoDB" id="544346at2759"/>
<sequence length="109" mass="12350">MKSLESLDLSHNNLSGTIYPSLSNLEKAFLSKFSVAFNKLVGRIPLEAGFDFSKGQAMKEMLVSITNTLTLAHHSRILQILKFLHHPARQREIEGSSLVWQLELDDDFH</sequence>
<organism evidence="4 5">
    <name type="scientific">Coptis chinensis</name>
    <dbReference type="NCBI Taxonomy" id="261450"/>
    <lineage>
        <taxon>Eukaryota</taxon>
        <taxon>Viridiplantae</taxon>
        <taxon>Streptophyta</taxon>
        <taxon>Embryophyta</taxon>
        <taxon>Tracheophyta</taxon>
        <taxon>Spermatophyta</taxon>
        <taxon>Magnoliopsida</taxon>
        <taxon>Ranunculales</taxon>
        <taxon>Ranunculaceae</taxon>
        <taxon>Coptidoideae</taxon>
        <taxon>Coptis</taxon>
    </lineage>
</organism>
<dbReference type="InterPro" id="IPR001611">
    <property type="entry name" value="Leu-rich_rpt"/>
</dbReference>
<dbReference type="Proteomes" id="UP000631114">
    <property type="component" value="Unassembled WGS sequence"/>
</dbReference>
<protein>
    <submittedName>
        <fullName evidence="4">Uncharacterized protein</fullName>
    </submittedName>
</protein>
<evidence type="ECO:0000256" key="1">
    <source>
        <dbReference type="ARBA" id="ARBA00009592"/>
    </source>
</evidence>
<accession>A0A835LGK3</accession>
<keyword evidence="5" id="KW-1185">Reference proteome</keyword>
<reference evidence="4 5" key="1">
    <citation type="submission" date="2020-10" db="EMBL/GenBank/DDBJ databases">
        <title>The Coptis chinensis genome and diversification of protoberbering-type alkaloids.</title>
        <authorList>
            <person name="Wang B."/>
            <person name="Shu S."/>
            <person name="Song C."/>
            <person name="Liu Y."/>
        </authorList>
    </citation>
    <scope>NUCLEOTIDE SEQUENCE [LARGE SCALE GENOMIC DNA]</scope>
    <source>
        <strain evidence="4">HL-2020</strain>
        <tissue evidence="4">Leaf</tissue>
    </source>
</reference>
<dbReference type="AlphaFoldDB" id="A0A835LGK3"/>
<dbReference type="InterPro" id="IPR051502">
    <property type="entry name" value="RLP_Defense_Trigger"/>
</dbReference>
<evidence type="ECO:0000313" key="4">
    <source>
        <dbReference type="EMBL" id="KAF9591024.1"/>
    </source>
</evidence>
<proteinExistence type="inferred from homology"/>
<comment type="caution">
    <text evidence="4">The sequence shown here is derived from an EMBL/GenBank/DDBJ whole genome shotgun (WGS) entry which is preliminary data.</text>
</comment>